<protein>
    <submittedName>
        <fullName evidence="1">Uncharacterized protein</fullName>
    </submittedName>
</protein>
<dbReference type="EMBL" id="BK032775">
    <property type="protein sequence ID" value="DAF59730.1"/>
    <property type="molecule type" value="Genomic_DNA"/>
</dbReference>
<reference evidence="1" key="1">
    <citation type="journal article" date="2021" name="Proc. Natl. Acad. Sci. U.S.A.">
        <title>A Catalog of Tens of Thousands of Viruses from Human Metagenomes Reveals Hidden Associations with Chronic Diseases.</title>
        <authorList>
            <person name="Tisza M.J."/>
            <person name="Buck C.B."/>
        </authorList>
    </citation>
    <scope>NUCLEOTIDE SEQUENCE</scope>
    <source>
        <strain evidence="1">Ct0Wl9</strain>
    </source>
</reference>
<name>A0A8S5TAF2_9CAUD</name>
<organism evidence="1">
    <name type="scientific">Siphoviridae sp. ct0Wl9</name>
    <dbReference type="NCBI Taxonomy" id="2827763"/>
    <lineage>
        <taxon>Viruses</taxon>
        <taxon>Duplodnaviria</taxon>
        <taxon>Heunggongvirae</taxon>
        <taxon>Uroviricota</taxon>
        <taxon>Caudoviricetes</taxon>
    </lineage>
</organism>
<evidence type="ECO:0000313" key="1">
    <source>
        <dbReference type="EMBL" id="DAF59730.1"/>
    </source>
</evidence>
<sequence length="31" mass="3463">MGFLRICLAIYPSTHKKPNQYALLGLSIVSK</sequence>
<proteinExistence type="predicted"/>
<accession>A0A8S5TAF2</accession>